<dbReference type="PANTHER" id="PTHR47753:SF4">
    <property type="entry name" value="C-TYPE LECTIN DOMAIN-CONTAINING PROTEIN"/>
    <property type="match status" value="1"/>
</dbReference>
<accession>A0A9P1IB49</accession>
<dbReference type="EMBL" id="CANHGI010000001">
    <property type="protein sequence ID" value="CAI5440052.1"/>
    <property type="molecule type" value="Genomic_DNA"/>
</dbReference>
<dbReference type="InterPro" id="IPR016187">
    <property type="entry name" value="CTDL_fold"/>
</dbReference>
<evidence type="ECO:0008006" key="3">
    <source>
        <dbReference type="Google" id="ProtNLM"/>
    </source>
</evidence>
<organism evidence="1 2">
    <name type="scientific">Caenorhabditis angaria</name>
    <dbReference type="NCBI Taxonomy" id="860376"/>
    <lineage>
        <taxon>Eukaryota</taxon>
        <taxon>Metazoa</taxon>
        <taxon>Ecdysozoa</taxon>
        <taxon>Nematoda</taxon>
        <taxon>Chromadorea</taxon>
        <taxon>Rhabditida</taxon>
        <taxon>Rhabditina</taxon>
        <taxon>Rhabditomorpha</taxon>
        <taxon>Rhabditoidea</taxon>
        <taxon>Rhabditidae</taxon>
        <taxon>Peloderinae</taxon>
        <taxon>Caenorhabditis</taxon>
    </lineage>
</organism>
<dbReference type="AlphaFoldDB" id="A0A9P1IB49"/>
<protein>
    <recommendedName>
        <fullName evidence="3">C-type lectin domain-containing protein</fullName>
    </recommendedName>
</protein>
<dbReference type="OrthoDB" id="5858677at2759"/>
<dbReference type="Gene3D" id="3.10.100.10">
    <property type="entry name" value="Mannose-Binding Protein A, subunit A"/>
    <property type="match status" value="1"/>
</dbReference>
<reference evidence="1" key="1">
    <citation type="submission" date="2022-11" db="EMBL/GenBank/DDBJ databases">
        <authorList>
            <person name="Kikuchi T."/>
        </authorList>
    </citation>
    <scope>NUCLEOTIDE SEQUENCE</scope>
    <source>
        <strain evidence="1">PS1010</strain>
    </source>
</reference>
<dbReference type="Proteomes" id="UP001152747">
    <property type="component" value="Unassembled WGS sequence"/>
</dbReference>
<sequence>MLAFITTVIDSEEALTSQLIEKDDNGNVVANPVGDKCKVFLDFYAKDEGEAQLYCERWGRFVLSEWGRDVDNRVHCTYENVYECSNNYEQIRGMCYQQFYELNTYEEAEKTCEDSVSGAVILKIQSKNHGELLEAYYPGDLTMYFVQPDKTLELSSLFVGSNSTEAEDQNKNYVILFNYGIHYDVGPNTIIKLDKTVKAFAMCMYQPPETILSFAAKAKKLGVLYHSTQLVGAMGVWRTASHYTPSNIPGYPDSHSDTCEASMKAILGTSDGTLLNLKPANTKLFNEEVKKSFNRAFGPFAYCDYWTKHRQQDYLVREVYFNSKETRGRSCPVQANLLESDYNANWKRNLRPFKYSFVFYPQNVSNSLSFEAFPHAIHSPMLCGLHYLRDEHKANPICPTGWLTYERTYETICHRKFDVNLDFDRGFQWCRDNGYEMSRWDTYNEYSHLLQFRIDSGGRDPYVKCTSVYGCTNVQWKDGRKGGDLRSGGLSTYSSPQEVMCEKRASEFN</sequence>
<name>A0A9P1IB49_9PELO</name>
<dbReference type="PANTHER" id="PTHR47753">
    <property type="entry name" value="C-TYPE LECTIN-RELATED"/>
    <property type="match status" value="1"/>
</dbReference>
<dbReference type="SUPFAM" id="SSF56436">
    <property type="entry name" value="C-type lectin-like"/>
    <property type="match status" value="2"/>
</dbReference>
<dbReference type="InterPro" id="IPR016186">
    <property type="entry name" value="C-type_lectin-like/link_sf"/>
</dbReference>
<keyword evidence="2" id="KW-1185">Reference proteome</keyword>
<evidence type="ECO:0000313" key="1">
    <source>
        <dbReference type="EMBL" id="CAI5440052.1"/>
    </source>
</evidence>
<gene>
    <name evidence="1" type="ORF">CAMP_LOCUS2689</name>
</gene>
<comment type="caution">
    <text evidence="1">The sequence shown here is derived from an EMBL/GenBank/DDBJ whole genome shotgun (WGS) entry which is preliminary data.</text>
</comment>
<evidence type="ECO:0000313" key="2">
    <source>
        <dbReference type="Proteomes" id="UP001152747"/>
    </source>
</evidence>
<proteinExistence type="predicted"/>